<dbReference type="Pfam" id="PF00618">
    <property type="entry name" value="RasGEF_N"/>
    <property type="match status" value="1"/>
</dbReference>
<dbReference type="Proteomes" id="UP001385951">
    <property type="component" value="Unassembled WGS sequence"/>
</dbReference>
<feature type="compositionally biased region" description="Low complexity" evidence="2">
    <location>
        <begin position="326"/>
        <end position="338"/>
    </location>
</feature>
<dbReference type="GO" id="GO:0007264">
    <property type="term" value="P:small GTPase-mediated signal transduction"/>
    <property type="evidence" value="ECO:0007669"/>
    <property type="project" value="InterPro"/>
</dbReference>
<keyword evidence="6" id="KW-1185">Reference proteome</keyword>
<feature type="compositionally biased region" description="Low complexity" evidence="2">
    <location>
        <begin position="378"/>
        <end position="390"/>
    </location>
</feature>
<dbReference type="InterPro" id="IPR036964">
    <property type="entry name" value="RASGEF_cat_dom_sf"/>
</dbReference>
<dbReference type="PROSITE" id="PS50009">
    <property type="entry name" value="RASGEF_CAT"/>
    <property type="match status" value="1"/>
</dbReference>
<sequence>MSSSSTRRGRHRSSTVSNSYAGHATPSPLPPHLTDEYFTRVLHGGKSRRMSMSEASQSSRNSSSSSETIKAPVTELSFPASSSLPNKPSLPRLPVVQVPDPFPYKKPTEPVSTPSLLPPSSSDFRRYSHAISECEQFLEEYFNSSQGGGQTSVTEEGRPSSVGFIHSDPSIVPDLSSVDKMSKHMKQLDSDLKKNRYELKDYPDYTVARELFDFKTSLYESCADVDTTGKAVFATLQMTYDDCCNKHKAIRSKQPENRPGMLNKIGASIQALQHQSSDATLVQPTIVPSVKDALVNVTDLRDMQPTFSMSAATSNILTGPSTKTLVSGSKRSSSPVSVRSYASTESFSLLDAPSDLGRHSPAPLDAIPKELSLRARSRVTVNSRSSTTPSIAESRDLGHRSASRSSVRSASSISSVKTGSSRTRFRILEPETPIASRSHSVPDFARSPLRSSSYSQKPLPKADSVSTSRSPSPLSEGSIRSSERRLAMMESDSSSRSLSRCSEGSIRSSERRPTRMEREDSVSSCSSIPSTYNLSWGGSSSDSDSDVYVPPAPRRAPNRDTIGSFTVEPDATPDDPFNDPSLAKKLYKTGLLTQDCPTAIPAPGTYYAGSLVGHDLVIEGGKVFAASVPALIRFVTEPGELLNEAKVDALDTWFVFFRSITVPEVFFGLLEARFNETMPPNLSEDRREHWEEAHTVIKSGVLDILSSWVKDHWLIKDQIVEPKVRAFIEDIMQTDLDPISRSLVNIIKERVGTRSTKQYPYHLEEPIRRGTQKRPIYTDLGPLRSTAGRETTKIRIDHFLGVAGAAEQIARSLTAIESQYFHSFPLHEIVCFRETDYSTALLAWERFDASFFCWVSDLLADKDHTKAQTVKIYELLIDVAKECQKLRNYNSAYMLLVILRSNLVPVSIRELATDGHKQTVHKLHKFYRPPLFIKYSAKLVKKCRPAIPILALVKKDIRKAEEIYSKYLGVLAIDRQTWNQECMFEVGRYSYYCKIFRVLEMCYAEHNVPDDQSITQWIRMSCDKSEREYQRSSVPAPI</sequence>
<dbReference type="InterPro" id="IPR023578">
    <property type="entry name" value="Ras_GEF_dom_sf"/>
</dbReference>
<feature type="region of interest" description="Disordered" evidence="2">
    <location>
        <begin position="1"/>
        <end position="96"/>
    </location>
</feature>
<dbReference type="Gene3D" id="1.20.870.10">
    <property type="entry name" value="Son of sevenless (SoS) protein Chain: S domain 1"/>
    <property type="match status" value="1"/>
</dbReference>
<evidence type="ECO:0000256" key="2">
    <source>
        <dbReference type="SAM" id="MobiDB-lite"/>
    </source>
</evidence>
<dbReference type="GO" id="GO:0005085">
    <property type="term" value="F:guanyl-nucleotide exchange factor activity"/>
    <property type="evidence" value="ECO:0007669"/>
    <property type="project" value="UniProtKB-KW"/>
</dbReference>
<keyword evidence="1" id="KW-0344">Guanine-nucleotide releasing factor</keyword>
<evidence type="ECO:0000259" key="4">
    <source>
        <dbReference type="PROSITE" id="PS50212"/>
    </source>
</evidence>
<evidence type="ECO:0000313" key="6">
    <source>
        <dbReference type="Proteomes" id="UP001385951"/>
    </source>
</evidence>
<evidence type="ECO:0008006" key="7">
    <source>
        <dbReference type="Google" id="ProtNLM"/>
    </source>
</evidence>
<evidence type="ECO:0000256" key="1">
    <source>
        <dbReference type="PROSITE-ProRule" id="PRU00168"/>
    </source>
</evidence>
<feature type="compositionally biased region" description="Low complexity" evidence="2">
    <location>
        <begin position="403"/>
        <end position="416"/>
    </location>
</feature>
<organism evidence="5 6">
    <name type="scientific">Cerrena zonata</name>
    <dbReference type="NCBI Taxonomy" id="2478898"/>
    <lineage>
        <taxon>Eukaryota</taxon>
        <taxon>Fungi</taxon>
        <taxon>Dikarya</taxon>
        <taxon>Basidiomycota</taxon>
        <taxon>Agaricomycotina</taxon>
        <taxon>Agaricomycetes</taxon>
        <taxon>Polyporales</taxon>
        <taxon>Cerrenaceae</taxon>
        <taxon>Cerrena</taxon>
    </lineage>
</organism>
<gene>
    <name evidence="5" type="ORF">QCA50_007357</name>
</gene>
<proteinExistence type="predicted"/>
<dbReference type="Gene3D" id="1.10.840.10">
    <property type="entry name" value="Ras guanine-nucleotide exchange factors catalytic domain"/>
    <property type="match status" value="1"/>
</dbReference>
<feature type="compositionally biased region" description="Basic and acidic residues" evidence="2">
    <location>
        <begin position="508"/>
        <end position="521"/>
    </location>
</feature>
<name>A0AAW0G7Y5_9APHY</name>
<dbReference type="Pfam" id="PF00617">
    <property type="entry name" value="RasGEF"/>
    <property type="match status" value="1"/>
</dbReference>
<feature type="region of interest" description="Disordered" evidence="2">
    <location>
        <begin position="318"/>
        <end position="338"/>
    </location>
</feature>
<protein>
    <recommendedName>
        <fullName evidence="7">Ras GEF</fullName>
    </recommendedName>
</protein>
<feature type="domain" description="Ras-GEF" evidence="3">
    <location>
        <begin position="805"/>
        <end position="1036"/>
    </location>
</feature>
<accession>A0AAW0G7Y5</accession>
<dbReference type="PROSITE" id="PS50212">
    <property type="entry name" value="RASGEF_NTER"/>
    <property type="match status" value="1"/>
</dbReference>
<feature type="region of interest" description="Disordered" evidence="2">
    <location>
        <begin position="145"/>
        <end position="166"/>
    </location>
</feature>
<feature type="region of interest" description="Disordered" evidence="2">
    <location>
        <begin position="376"/>
        <end position="579"/>
    </location>
</feature>
<evidence type="ECO:0000259" key="3">
    <source>
        <dbReference type="PROSITE" id="PS50009"/>
    </source>
</evidence>
<dbReference type="InterPro" id="IPR001895">
    <property type="entry name" value="RASGEF_cat_dom"/>
</dbReference>
<feature type="compositionally biased region" description="Low complexity" evidence="2">
    <location>
        <begin position="464"/>
        <end position="478"/>
    </location>
</feature>
<feature type="compositionally biased region" description="Low complexity" evidence="2">
    <location>
        <begin position="491"/>
        <end position="505"/>
    </location>
</feature>
<feature type="domain" description="N-terminal Ras-GEF" evidence="4">
    <location>
        <begin position="619"/>
        <end position="755"/>
    </location>
</feature>
<dbReference type="AlphaFoldDB" id="A0AAW0G7Y5"/>
<reference evidence="5 6" key="1">
    <citation type="submission" date="2022-09" db="EMBL/GenBank/DDBJ databases">
        <authorList>
            <person name="Palmer J.M."/>
        </authorList>
    </citation>
    <scope>NUCLEOTIDE SEQUENCE [LARGE SCALE GENOMIC DNA]</scope>
    <source>
        <strain evidence="5 6">DSM 7382</strain>
    </source>
</reference>
<dbReference type="SUPFAM" id="SSF48366">
    <property type="entry name" value="Ras GEF"/>
    <property type="match status" value="1"/>
</dbReference>
<feature type="compositionally biased region" description="Polar residues" evidence="2">
    <location>
        <begin position="522"/>
        <end position="538"/>
    </location>
</feature>
<dbReference type="EMBL" id="JASBNA010000008">
    <property type="protein sequence ID" value="KAK7689565.1"/>
    <property type="molecule type" value="Genomic_DNA"/>
</dbReference>
<feature type="compositionally biased region" description="Low complexity" evidence="2">
    <location>
        <begin position="50"/>
        <end position="66"/>
    </location>
</feature>
<dbReference type="InterPro" id="IPR000651">
    <property type="entry name" value="Ras-like_Gua-exchang_fac_N"/>
</dbReference>
<evidence type="ECO:0000313" key="5">
    <source>
        <dbReference type="EMBL" id="KAK7689565.1"/>
    </source>
</evidence>
<comment type="caution">
    <text evidence="5">The sequence shown here is derived from an EMBL/GenBank/DDBJ whole genome shotgun (WGS) entry which is preliminary data.</text>
</comment>